<sequence length="249" mass="28794">MKCGVRISKSELGDMFFYVIVNLISVIACEFAFASRKTMGITCVKDFVITYNYKIVPYMAMPVIMLLLISYFRRMYDDNRMVRYVNVRKFYLAVIAGGAVRIAAYVFITAIVVLTGGIISTHGIMNNWNEKNAMAQRVYGGYLTYTESVTVFAGVFITLIFIMFIIMELLLIIYRYVRSWIAGYFICMVVNLYMLIEQGNIRILRAYITYRVYQSGWEYRNLVYLVVLAAALLMVVLIMGKSDSLRRNR</sequence>
<accession>A0A174Z2U8</accession>
<name>A0A174Z2U8_9FIRM</name>
<dbReference type="PROSITE" id="PS51257">
    <property type="entry name" value="PROKAR_LIPOPROTEIN"/>
    <property type="match status" value="1"/>
</dbReference>
<feature type="transmembrane region" description="Helical" evidence="1">
    <location>
        <begin position="92"/>
        <end position="119"/>
    </location>
</feature>
<feature type="transmembrane region" description="Helical" evidence="1">
    <location>
        <begin position="55"/>
        <end position="72"/>
    </location>
</feature>
<evidence type="ECO:0000313" key="2">
    <source>
        <dbReference type="EMBL" id="CUQ79229.1"/>
    </source>
</evidence>
<keyword evidence="1" id="KW-1133">Transmembrane helix</keyword>
<feature type="transmembrane region" description="Helical" evidence="1">
    <location>
        <begin position="12"/>
        <end position="35"/>
    </location>
</feature>
<dbReference type="Proteomes" id="UP000095621">
    <property type="component" value="Unassembled WGS sequence"/>
</dbReference>
<feature type="transmembrane region" description="Helical" evidence="1">
    <location>
        <begin position="181"/>
        <end position="201"/>
    </location>
</feature>
<keyword evidence="1" id="KW-0812">Transmembrane</keyword>
<reference evidence="2 3" key="1">
    <citation type="submission" date="2015-09" db="EMBL/GenBank/DDBJ databases">
        <authorList>
            <consortium name="Pathogen Informatics"/>
        </authorList>
    </citation>
    <scope>NUCLEOTIDE SEQUENCE [LARGE SCALE GENOMIC DNA]</scope>
    <source>
        <strain evidence="2 3">2789STDY5834875</strain>
    </source>
</reference>
<organism evidence="2 3">
    <name type="scientific">Lachnospira eligens</name>
    <dbReference type="NCBI Taxonomy" id="39485"/>
    <lineage>
        <taxon>Bacteria</taxon>
        <taxon>Bacillati</taxon>
        <taxon>Bacillota</taxon>
        <taxon>Clostridia</taxon>
        <taxon>Lachnospirales</taxon>
        <taxon>Lachnospiraceae</taxon>
        <taxon>Lachnospira</taxon>
    </lineage>
</organism>
<evidence type="ECO:0000256" key="1">
    <source>
        <dbReference type="SAM" id="Phobius"/>
    </source>
</evidence>
<evidence type="ECO:0000313" key="3">
    <source>
        <dbReference type="Proteomes" id="UP000095621"/>
    </source>
</evidence>
<feature type="transmembrane region" description="Helical" evidence="1">
    <location>
        <begin position="151"/>
        <end position="174"/>
    </location>
</feature>
<feature type="transmembrane region" description="Helical" evidence="1">
    <location>
        <begin position="221"/>
        <end position="240"/>
    </location>
</feature>
<proteinExistence type="predicted"/>
<dbReference type="AlphaFoldDB" id="A0A174Z2U8"/>
<keyword evidence="1" id="KW-0472">Membrane</keyword>
<gene>
    <name evidence="2" type="ORF">ERS852490_02893</name>
</gene>
<protein>
    <submittedName>
        <fullName evidence="2">Uncharacterized protein</fullName>
    </submittedName>
</protein>
<dbReference type="RefSeq" id="WP_055216684.1">
    <property type="nucleotide sequence ID" value="NZ_CZBU01000008.1"/>
</dbReference>
<dbReference type="EMBL" id="CZBU01000008">
    <property type="protein sequence ID" value="CUQ79229.1"/>
    <property type="molecule type" value="Genomic_DNA"/>
</dbReference>